<protein>
    <submittedName>
        <fullName evidence="1">Uncharacterized protein</fullName>
    </submittedName>
</protein>
<proteinExistence type="predicted"/>
<accession>A0A5B7HJD5</accession>
<sequence>MLRTSRRSTLRVVTVNTPGQTHTCSSTQSHLQSPAAVSYNPVLRSCSKFHIADVYYYSPQGEVMLDQVIFKKKTLDLSRLDEMTLG</sequence>
<evidence type="ECO:0000313" key="2">
    <source>
        <dbReference type="Proteomes" id="UP000324222"/>
    </source>
</evidence>
<gene>
    <name evidence="1" type="ORF">E2C01_064303</name>
</gene>
<dbReference type="AlphaFoldDB" id="A0A5B7HJD5"/>
<organism evidence="1 2">
    <name type="scientific">Portunus trituberculatus</name>
    <name type="common">Swimming crab</name>
    <name type="synonym">Neptunus trituberculatus</name>
    <dbReference type="NCBI Taxonomy" id="210409"/>
    <lineage>
        <taxon>Eukaryota</taxon>
        <taxon>Metazoa</taxon>
        <taxon>Ecdysozoa</taxon>
        <taxon>Arthropoda</taxon>
        <taxon>Crustacea</taxon>
        <taxon>Multicrustacea</taxon>
        <taxon>Malacostraca</taxon>
        <taxon>Eumalacostraca</taxon>
        <taxon>Eucarida</taxon>
        <taxon>Decapoda</taxon>
        <taxon>Pleocyemata</taxon>
        <taxon>Brachyura</taxon>
        <taxon>Eubrachyura</taxon>
        <taxon>Portunoidea</taxon>
        <taxon>Portunidae</taxon>
        <taxon>Portuninae</taxon>
        <taxon>Portunus</taxon>
    </lineage>
</organism>
<dbReference type="EMBL" id="VSRR010030474">
    <property type="protein sequence ID" value="MPC70066.1"/>
    <property type="molecule type" value="Genomic_DNA"/>
</dbReference>
<dbReference type="Proteomes" id="UP000324222">
    <property type="component" value="Unassembled WGS sequence"/>
</dbReference>
<comment type="caution">
    <text evidence="1">The sequence shown here is derived from an EMBL/GenBank/DDBJ whole genome shotgun (WGS) entry which is preliminary data.</text>
</comment>
<dbReference type="OrthoDB" id="10608996at2759"/>
<keyword evidence="2" id="KW-1185">Reference proteome</keyword>
<reference evidence="1 2" key="1">
    <citation type="submission" date="2019-05" db="EMBL/GenBank/DDBJ databases">
        <title>Another draft genome of Portunus trituberculatus and its Hox gene families provides insights of decapod evolution.</title>
        <authorList>
            <person name="Jeong J.-H."/>
            <person name="Song I."/>
            <person name="Kim S."/>
            <person name="Choi T."/>
            <person name="Kim D."/>
            <person name="Ryu S."/>
            <person name="Kim W."/>
        </authorList>
    </citation>
    <scope>NUCLEOTIDE SEQUENCE [LARGE SCALE GENOMIC DNA]</scope>
    <source>
        <tissue evidence="1">Muscle</tissue>
    </source>
</reference>
<evidence type="ECO:0000313" key="1">
    <source>
        <dbReference type="EMBL" id="MPC70066.1"/>
    </source>
</evidence>
<name>A0A5B7HJD5_PORTR</name>